<reference evidence="2" key="1">
    <citation type="journal article" date="2020" name="J. Eukaryot. Microbiol.">
        <title>De novo Sequencing, Assembly and Annotation of the Transcriptome for the Free-Living Testate Amoeba Arcella intermedia.</title>
        <authorList>
            <person name="Ribeiro G.M."/>
            <person name="Porfirio-Sousa A.L."/>
            <person name="Maurer-Alcala X.X."/>
            <person name="Katz L.A."/>
            <person name="Lahr D.J.G."/>
        </authorList>
    </citation>
    <scope>NUCLEOTIDE SEQUENCE</scope>
</reference>
<name>A0A6B2LCS5_9EUKA</name>
<dbReference type="Gene3D" id="3.80.10.10">
    <property type="entry name" value="Ribonuclease Inhibitor"/>
    <property type="match status" value="2"/>
</dbReference>
<protein>
    <submittedName>
        <fullName evidence="2">Uncharacterized protein</fullName>
    </submittedName>
</protein>
<evidence type="ECO:0000256" key="1">
    <source>
        <dbReference type="ARBA" id="ARBA00022737"/>
    </source>
</evidence>
<accession>A0A6B2LCS5</accession>
<dbReference type="InterPro" id="IPR052201">
    <property type="entry name" value="LRR-containing_regulator"/>
</dbReference>
<dbReference type="PANTHER" id="PTHR24111">
    <property type="entry name" value="LEUCINE-RICH REPEAT-CONTAINING PROTEIN 34"/>
    <property type="match status" value="1"/>
</dbReference>
<dbReference type="PANTHER" id="PTHR24111:SF0">
    <property type="entry name" value="LEUCINE-RICH REPEAT-CONTAINING PROTEIN"/>
    <property type="match status" value="1"/>
</dbReference>
<dbReference type="InterPro" id="IPR032675">
    <property type="entry name" value="LRR_dom_sf"/>
</dbReference>
<dbReference type="SUPFAM" id="SSF52047">
    <property type="entry name" value="RNI-like"/>
    <property type="match status" value="1"/>
</dbReference>
<dbReference type="AlphaFoldDB" id="A0A6B2LCS5"/>
<dbReference type="SMART" id="SM00368">
    <property type="entry name" value="LRR_RI"/>
    <property type="match status" value="7"/>
</dbReference>
<proteinExistence type="predicted"/>
<organism evidence="2">
    <name type="scientific">Arcella intermedia</name>
    <dbReference type="NCBI Taxonomy" id="1963864"/>
    <lineage>
        <taxon>Eukaryota</taxon>
        <taxon>Amoebozoa</taxon>
        <taxon>Tubulinea</taxon>
        <taxon>Elardia</taxon>
        <taxon>Arcellinida</taxon>
        <taxon>Sphaerothecina</taxon>
        <taxon>Arcellidae</taxon>
        <taxon>Arcella</taxon>
    </lineage>
</organism>
<dbReference type="InterPro" id="IPR001611">
    <property type="entry name" value="Leu-rich_rpt"/>
</dbReference>
<dbReference type="Pfam" id="PF13516">
    <property type="entry name" value="LRR_6"/>
    <property type="match status" value="4"/>
</dbReference>
<keyword evidence="1" id="KW-0677">Repeat</keyword>
<dbReference type="EMBL" id="GIBP01005826">
    <property type="protein sequence ID" value="NDV34795.1"/>
    <property type="molecule type" value="Transcribed_RNA"/>
</dbReference>
<evidence type="ECO:0000313" key="2">
    <source>
        <dbReference type="EMBL" id="NDV34795.1"/>
    </source>
</evidence>
<sequence length="270" mass="29857">MSLSNNASYSMRSEGAHKVSKMLITNSTLKHLDLKGNQIGGDGVAFLVNVLVNHNTSLARLAMSDNKIRDKEGTDAIAELLEKNSTLRELQLNSNPIEGGIIPICKGMKHNHTLHALYLNSCGLGKYTQVIGDLIGTTHSLKILHLRENYITDAGLSDISSGLECNSSIMQLNLEYNSFGPLGIKTLVESLKKNKTLMKIYLSENKIQDGINHISDLLKYNSTLTSINLSNPYYKQGTVPLEPLTQFLTQLVNHKHYLTINITGVKFHLI</sequence>